<evidence type="ECO:0000256" key="5">
    <source>
        <dbReference type="ARBA" id="ARBA00014480"/>
    </source>
</evidence>
<dbReference type="InterPro" id="IPR036794">
    <property type="entry name" value="ATP_F1_dsu/esu_C_sf"/>
</dbReference>
<keyword evidence="13" id="KW-0375">Hydrogen ion transport</keyword>
<dbReference type="Gene3D" id="1.20.5.440">
    <property type="entry name" value="ATP synthase delta/epsilon subunit, C-terminal domain"/>
    <property type="match status" value="1"/>
</dbReference>
<dbReference type="Pfam" id="PF02823">
    <property type="entry name" value="ATP-synt_DE_N"/>
    <property type="match status" value="1"/>
</dbReference>
<dbReference type="Pfam" id="PF00401">
    <property type="entry name" value="ATP-synt_DE"/>
    <property type="match status" value="1"/>
</dbReference>
<comment type="subunit">
    <text evidence="4 13 14">F-type ATPases have 2 components, CF(1) - the catalytic core - and CF(0) - the membrane proton channel. CF(1) has five subunits: alpha(3), beta(3), gamma(1), delta(1), epsilon(1). CF(0) has three main subunits: a, b and c.</text>
</comment>
<dbReference type="EMBL" id="FXAM01000001">
    <property type="protein sequence ID" value="SMF95073.1"/>
    <property type="molecule type" value="Genomic_DNA"/>
</dbReference>
<keyword evidence="10 13" id="KW-0066">ATP synthesis</keyword>
<comment type="similarity">
    <text evidence="3 13 14">Belongs to the ATPase epsilon chain family.</text>
</comment>
<dbReference type="SUPFAM" id="SSF46604">
    <property type="entry name" value="Epsilon subunit of F1F0-ATP synthase C-terminal domain"/>
    <property type="match status" value="1"/>
</dbReference>
<dbReference type="NCBIfam" id="TIGR01216">
    <property type="entry name" value="ATP_synt_epsi"/>
    <property type="match status" value="1"/>
</dbReference>
<dbReference type="SUPFAM" id="SSF51344">
    <property type="entry name" value="Epsilon subunit of F1F0-ATP synthase N-terminal domain"/>
    <property type="match status" value="1"/>
</dbReference>
<feature type="domain" description="ATP synthase epsilon subunit C-terminal" evidence="15">
    <location>
        <begin position="91"/>
        <end position="135"/>
    </location>
</feature>
<dbReference type="InterPro" id="IPR001469">
    <property type="entry name" value="ATP_synth_F1_dsu/esu"/>
</dbReference>
<dbReference type="HAMAP" id="MF_00530">
    <property type="entry name" value="ATP_synth_epsil_bac"/>
    <property type="match status" value="1"/>
</dbReference>
<organism evidence="17 18">
    <name type="scientific">Methylomagnum ishizawai</name>
    <dbReference type="NCBI Taxonomy" id="1760988"/>
    <lineage>
        <taxon>Bacteria</taxon>
        <taxon>Pseudomonadati</taxon>
        <taxon>Pseudomonadota</taxon>
        <taxon>Gammaproteobacteria</taxon>
        <taxon>Methylococcales</taxon>
        <taxon>Methylococcaceae</taxon>
        <taxon>Methylomagnum</taxon>
    </lineage>
</organism>
<evidence type="ECO:0000256" key="9">
    <source>
        <dbReference type="ARBA" id="ARBA00023196"/>
    </source>
</evidence>
<dbReference type="GO" id="GO:0046933">
    <property type="term" value="F:proton-transporting ATP synthase activity, rotational mechanism"/>
    <property type="evidence" value="ECO:0007669"/>
    <property type="project" value="UniProtKB-UniRule"/>
</dbReference>
<keyword evidence="18" id="KW-1185">Reference proteome</keyword>
<evidence type="ECO:0000256" key="13">
    <source>
        <dbReference type="HAMAP-Rule" id="MF_00530"/>
    </source>
</evidence>
<dbReference type="GO" id="GO:0005886">
    <property type="term" value="C:plasma membrane"/>
    <property type="evidence" value="ECO:0007669"/>
    <property type="project" value="UniProtKB-SubCell"/>
</dbReference>
<evidence type="ECO:0000256" key="12">
    <source>
        <dbReference type="ARBA" id="ARBA00031795"/>
    </source>
</evidence>
<gene>
    <name evidence="13" type="primary">atpC</name>
    <name evidence="17" type="ORF">SAMN02949497_2417</name>
</gene>
<evidence type="ECO:0000313" key="18">
    <source>
        <dbReference type="Proteomes" id="UP000192923"/>
    </source>
</evidence>
<evidence type="ECO:0000256" key="10">
    <source>
        <dbReference type="ARBA" id="ARBA00023310"/>
    </source>
</evidence>
<keyword evidence="7 13" id="KW-0406">Ion transport</keyword>
<dbReference type="OrthoDB" id="9791445at2"/>
<evidence type="ECO:0000259" key="15">
    <source>
        <dbReference type="Pfam" id="PF00401"/>
    </source>
</evidence>
<dbReference type="PANTHER" id="PTHR13822:SF10">
    <property type="entry name" value="ATP SYNTHASE EPSILON CHAIN, CHLOROPLASTIC"/>
    <property type="match status" value="1"/>
</dbReference>
<evidence type="ECO:0000256" key="11">
    <source>
        <dbReference type="ARBA" id="ARBA00030215"/>
    </source>
</evidence>
<comment type="subcellular location">
    <subcellularLocation>
        <location evidence="2 13">Cell membrane</location>
        <topology evidence="2 13">Peripheral membrane protein</topology>
    </subcellularLocation>
</comment>
<dbReference type="InterPro" id="IPR020546">
    <property type="entry name" value="ATP_synth_F1_dsu/esu_N"/>
</dbReference>
<accession>A0A1Y6D2I2</accession>
<evidence type="ECO:0000256" key="1">
    <source>
        <dbReference type="ARBA" id="ARBA00003543"/>
    </source>
</evidence>
<dbReference type="PANTHER" id="PTHR13822">
    <property type="entry name" value="ATP SYNTHASE DELTA/EPSILON CHAIN"/>
    <property type="match status" value="1"/>
</dbReference>
<dbReference type="STRING" id="1760988.SAMN02949497_2417"/>
<evidence type="ECO:0000256" key="7">
    <source>
        <dbReference type="ARBA" id="ARBA00023065"/>
    </source>
</evidence>
<feature type="domain" description="ATP synthase F1 complex delta/epsilon subunit N-terminal" evidence="16">
    <location>
        <begin position="8"/>
        <end position="86"/>
    </location>
</feature>
<keyword evidence="13" id="KW-1003">Cell membrane</keyword>
<evidence type="ECO:0000256" key="14">
    <source>
        <dbReference type="RuleBase" id="RU003656"/>
    </source>
</evidence>
<protein>
    <recommendedName>
        <fullName evidence="5 13">ATP synthase epsilon chain</fullName>
    </recommendedName>
    <alternativeName>
        <fullName evidence="12 13">ATP synthase F1 sector epsilon subunit</fullName>
    </alternativeName>
    <alternativeName>
        <fullName evidence="11 13">F-ATPase epsilon subunit</fullName>
    </alternativeName>
</protein>
<dbReference type="InterPro" id="IPR020547">
    <property type="entry name" value="ATP_synth_F1_esu_C"/>
</dbReference>
<name>A0A1Y6D2I2_9GAMM</name>
<dbReference type="Gene3D" id="2.60.15.10">
    <property type="entry name" value="F0F1 ATP synthase delta/epsilon subunit, N-terminal"/>
    <property type="match status" value="1"/>
</dbReference>
<dbReference type="GO" id="GO:0005524">
    <property type="term" value="F:ATP binding"/>
    <property type="evidence" value="ECO:0007669"/>
    <property type="project" value="UniProtKB-UniRule"/>
</dbReference>
<evidence type="ECO:0000256" key="2">
    <source>
        <dbReference type="ARBA" id="ARBA00004202"/>
    </source>
</evidence>
<keyword evidence="6 13" id="KW-0813">Transport</keyword>
<keyword evidence="9 13" id="KW-0139">CF(1)</keyword>
<dbReference type="AlphaFoldDB" id="A0A1Y6D2I2"/>
<evidence type="ECO:0000259" key="16">
    <source>
        <dbReference type="Pfam" id="PF02823"/>
    </source>
</evidence>
<dbReference type="CDD" id="cd12152">
    <property type="entry name" value="F1-ATPase_delta"/>
    <property type="match status" value="1"/>
</dbReference>
<dbReference type="InterPro" id="IPR036771">
    <property type="entry name" value="ATPsynth_dsu/esu_N"/>
</dbReference>
<evidence type="ECO:0000313" key="17">
    <source>
        <dbReference type="EMBL" id="SMF95073.1"/>
    </source>
</evidence>
<evidence type="ECO:0000256" key="3">
    <source>
        <dbReference type="ARBA" id="ARBA00005712"/>
    </source>
</evidence>
<proteinExistence type="inferred from homology"/>
<dbReference type="RefSeq" id="WP_085212992.1">
    <property type="nucleotide sequence ID" value="NZ_FXAM01000001.1"/>
</dbReference>
<dbReference type="Proteomes" id="UP000192923">
    <property type="component" value="Unassembled WGS sequence"/>
</dbReference>
<evidence type="ECO:0000256" key="8">
    <source>
        <dbReference type="ARBA" id="ARBA00023136"/>
    </source>
</evidence>
<sequence>MPATHTLLQVEIADVARLIYAGPCDRLVAPAALGEVCILPRHAPFLAQLRPGVVQIQTPDGARQSFFLSGGFMEVKDSTVHVLADHLLRSEEIDRDAALAARREAERILKHSPLFSERDRAKLELTKALAQLRVLEHAEVHRLKQQRGNL</sequence>
<evidence type="ECO:0000256" key="4">
    <source>
        <dbReference type="ARBA" id="ARBA00011648"/>
    </source>
</evidence>
<keyword evidence="8 13" id="KW-0472">Membrane</keyword>
<dbReference type="GO" id="GO:0045259">
    <property type="term" value="C:proton-transporting ATP synthase complex"/>
    <property type="evidence" value="ECO:0007669"/>
    <property type="project" value="UniProtKB-KW"/>
</dbReference>
<reference evidence="17 18" key="1">
    <citation type="submission" date="2016-12" db="EMBL/GenBank/DDBJ databases">
        <authorList>
            <person name="Song W.-J."/>
            <person name="Kurnit D.M."/>
        </authorList>
    </citation>
    <scope>NUCLEOTIDE SEQUENCE [LARGE SCALE GENOMIC DNA]</scope>
    <source>
        <strain evidence="17 18">175</strain>
    </source>
</reference>
<evidence type="ECO:0000256" key="6">
    <source>
        <dbReference type="ARBA" id="ARBA00022448"/>
    </source>
</evidence>
<comment type="function">
    <text evidence="1 13">Produces ATP from ADP in the presence of a proton gradient across the membrane.</text>
</comment>